<evidence type="ECO:0000313" key="2">
    <source>
        <dbReference type="Proteomes" id="UP000294830"/>
    </source>
</evidence>
<organism evidence="1 2">
    <name type="scientific">Acetobacteroides hydrogenigenes</name>
    <dbReference type="NCBI Taxonomy" id="979970"/>
    <lineage>
        <taxon>Bacteria</taxon>
        <taxon>Pseudomonadati</taxon>
        <taxon>Bacteroidota</taxon>
        <taxon>Bacteroidia</taxon>
        <taxon>Bacteroidales</taxon>
        <taxon>Rikenellaceae</taxon>
        <taxon>Acetobacteroides</taxon>
    </lineage>
</organism>
<dbReference type="AlphaFoldDB" id="A0A4R2F1J8"/>
<reference evidence="1 2" key="1">
    <citation type="submission" date="2019-03" db="EMBL/GenBank/DDBJ databases">
        <title>Genomic Encyclopedia of Archaeal and Bacterial Type Strains, Phase II (KMG-II): from individual species to whole genera.</title>
        <authorList>
            <person name="Goeker M."/>
        </authorList>
    </citation>
    <scope>NUCLEOTIDE SEQUENCE [LARGE SCALE GENOMIC DNA]</scope>
    <source>
        <strain evidence="1 2">RL-C</strain>
    </source>
</reference>
<dbReference type="Pfam" id="PF25594">
    <property type="entry name" value="GldB_lipo"/>
    <property type="match status" value="1"/>
</dbReference>
<dbReference type="PROSITE" id="PS51257">
    <property type="entry name" value="PROKAR_LIPOPROTEIN"/>
    <property type="match status" value="1"/>
</dbReference>
<comment type="caution">
    <text evidence="1">The sequence shown here is derived from an EMBL/GenBank/DDBJ whole genome shotgun (WGS) entry which is preliminary data.</text>
</comment>
<gene>
    <name evidence="1" type="ORF">CLV25_101446</name>
</gene>
<dbReference type="InterPro" id="IPR019853">
    <property type="entry name" value="GldB-like"/>
</dbReference>
<proteinExistence type="predicted"/>
<dbReference type="OrthoDB" id="976022at2"/>
<dbReference type="EMBL" id="SLWB01000001">
    <property type="protein sequence ID" value="TCN73225.1"/>
    <property type="molecule type" value="Genomic_DNA"/>
</dbReference>
<evidence type="ECO:0000313" key="1">
    <source>
        <dbReference type="EMBL" id="TCN73225.1"/>
    </source>
</evidence>
<dbReference type="Proteomes" id="UP000294830">
    <property type="component" value="Unassembled WGS sequence"/>
</dbReference>
<keyword evidence="2" id="KW-1185">Reference proteome</keyword>
<evidence type="ECO:0008006" key="3">
    <source>
        <dbReference type="Google" id="ProtNLM"/>
    </source>
</evidence>
<protein>
    <recommendedName>
        <fullName evidence="3">Gliding motility-associated lipoprotein GldB</fullName>
    </recommendedName>
</protein>
<dbReference type="RefSeq" id="WP_131838000.1">
    <property type="nucleotide sequence ID" value="NZ_SLWB01000001.1"/>
</dbReference>
<name>A0A4R2F1J8_9BACT</name>
<accession>A0A4R2F1J8</accession>
<sequence>MRRKLVLLTMVAAAIMGVSCNKSKTGAPQAADVKPAAKAVDVKILRFDKDLAALDVNNLAPSIPTLRKRYGGFIDLYSDGILGIGKTSDPRYIEGLHAFLTYPVVREAFSASSKALTPEVVEILEKELSAAFTLYKGTFPSKAIPQTFFTYVAGFNQSVMITDDALGIGVDKYLGAGYVNYPSLGFPRYLTLKMVKERIPVDMMYAWANSDFPIRKESEPLLSHIVYQGKLEYLVSQMLPEAADTLVFGFTQNQMKWCKKNEKMMWEYLVAQNLLFNSESFVRTKFIEEAPFTNVFSTDSPGKAAVWLGFRIVSNYMRNTKSTLTDLMKEDDYQKILAAAKYRP</sequence>